<organism evidence="1 2">
    <name type="scientific">Rangifer tarandus platyrhynchus</name>
    <name type="common">Svalbard reindeer</name>
    <dbReference type="NCBI Taxonomy" id="3082113"/>
    <lineage>
        <taxon>Eukaryota</taxon>
        <taxon>Metazoa</taxon>
        <taxon>Chordata</taxon>
        <taxon>Craniata</taxon>
        <taxon>Vertebrata</taxon>
        <taxon>Euteleostomi</taxon>
        <taxon>Mammalia</taxon>
        <taxon>Eutheria</taxon>
        <taxon>Laurasiatheria</taxon>
        <taxon>Artiodactyla</taxon>
        <taxon>Ruminantia</taxon>
        <taxon>Pecora</taxon>
        <taxon>Cervidae</taxon>
        <taxon>Odocoileinae</taxon>
        <taxon>Rangifer</taxon>
    </lineage>
</organism>
<reference evidence="1" key="1">
    <citation type="submission" date="2023-04" db="EMBL/GenBank/DDBJ databases">
        <authorList>
            <consortium name="ELIXIR-Norway"/>
        </authorList>
    </citation>
    <scope>NUCLEOTIDE SEQUENCE [LARGE SCALE GENOMIC DNA]</scope>
</reference>
<keyword evidence="2" id="KW-1185">Reference proteome</keyword>
<dbReference type="EMBL" id="OX459943">
    <property type="protein sequence ID" value="CAI9177640.1"/>
    <property type="molecule type" value="Genomic_DNA"/>
</dbReference>
<evidence type="ECO:0000313" key="1">
    <source>
        <dbReference type="EMBL" id="CAI9177640.1"/>
    </source>
</evidence>
<proteinExistence type="predicted"/>
<gene>
    <name evidence="1" type="ORF">MRATA1EN1_LOCUS26602</name>
</gene>
<evidence type="ECO:0000313" key="2">
    <source>
        <dbReference type="Proteomes" id="UP001176941"/>
    </source>
</evidence>
<protein>
    <submittedName>
        <fullName evidence="1">Uncharacterized protein</fullName>
    </submittedName>
</protein>
<sequence length="107" mass="11916">MNKCSLSHQSPDCPESGTVVRARVPSWAHPEMHFPSPVGFQASPQKPDSSTTTLKHRINSSYTLGELGHYGNQTTTYSIILMGKCVLSSKQPNYKWDTGTPRFESQF</sequence>
<accession>A0ABN8ZUG6</accession>
<dbReference type="Proteomes" id="UP001176941">
    <property type="component" value="Chromosome 7"/>
</dbReference>
<name>A0ABN8ZUG6_RANTA</name>